<gene>
    <name evidence="7" type="ORF">AWC35_21715</name>
</gene>
<evidence type="ECO:0000256" key="2">
    <source>
        <dbReference type="ARBA" id="ARBA00022491"/>
    </source>
</evidence>
<dbReference type="PROSITE" id="PS50931">
    <property type="entry name" value="HTH_LYSR"/>
    <property type="match status" value="1"/>
</dbReference>
<dbReference type="SUPFAM" id="SSF53850">
    <property type="entry name" value="Periplasmic binding protein-like II"/>
    <property type="match status" value="1"/>
</dbReference>
<keyword evidence="2" id="KW-0678">Repressor</keyword>
<evidence type="ECO:0000313" key="8">
    <source>
        <dbReference type="Proteomes" id="UP000217182"/>
    </source>
</evidence>
<keyword evidence="8" id="KW-1185">Reference proteome</keyword>
<dbReference type="PANTHER" id="PTHR30537:SF5">
    <property type="entry name" value="HTH-TYPE TRANSCRIPTIONAL ACTIVATOR TTDR-RELATED"/>
    <property type="match status" value="1"/>
</dbReference>
<dbReference type="EMBL" id="CP014136">
    <property type="protein sequence ID" value="ATA21741.1"/>
    <property type="molecule type" value="Genomic_DNA"/>
</dbReference>
<dbReference type="InterPro" id="IPR058163">
    <property type="entry name" value="LysR-type_TF_proteobact-type"/>
</dbReference>
<comment type="similarity">
    <text evidence="1">Belongs to the LysR transcriptional regulatory family.</text>
</comment>
<dbReference type="CDD" id="cd08422">
    <property type="entry name" value="PBP2_CrgA_like"/>
    <property type="match status" value="1"/>
</dbReference>
<evidence type="ECO:0000313" key="7">
    <source>
        <dbReference type="EMBL" id="ATA21741.1"/>
    </source>
</evidence>
<keyword evidence="3" id="KW-0805">Transcription regulation</keyword>
<dbReference type="KEGG" id="gqu:AWC35_21715"/>
<keyword evidence="5" id="KW-0804">Transcription</keyword>
<evidence type="ECO:0000259" key="6">
    <source>
        <dbReference type="PROSITE" id="PS50931"/>
    </source>
</evidence>
<evidence type="ECO:0000256" key="1">
    <source>
        <dbReference type="ARBA" id="ARBA00009437"/>
    </source>
</evidence>
<evidence type="ECO:0000256" key="4">
    <source>
        <dbReference type="ARBA" id="ARBA00023125"/>
    </source>
</evidence>
<feature type="domain" description="HTH lysR-type" evidence="6">
    <location>
        <begin position="5"/>
        <end position="62"/>
    </location>
</feature>
<organism evidence="7 8">
    <name type="scientific">Gibbsiella quercinecans</name>
    <dbReference type="NCBI Taxonomy" id="929813"/>
    <lineage>
        <taxon>Bacteria</taxon>
        <taxon>Pseudomonadati</taxon>
        <taxon>Pseudomonadota</taxon>
        <taxon>Gammaproteobacteria</taxon>
        <taxon>Enterobacterales</taxon>
        <taxon>Yersiniaceae</taxon>
        <taxon>Gibbsiella</taxon>
    </lineage>
</organism>
<evidence type="ECO:0000256" key="3">
    <source>
        <dbReference type="ARBA" id="ARBA00023015"/>
    </source>
</evidence>
<evidence type="ECO:0000256" key="5">
    <source>
        <dbReference type="ARBA" id="ARBA00023163"/>
    </source>
</evidence>
<dbReference type="GO" id="GO:0003677">
    <property type="term" value="F:DNA binding"/>
    <property type="evidence" value="ECO:0007669"/>
    <property type="project" value="UniProtKB-KW"/>
</dbReference>
<dbReference type="InterPro" id="IPR005119">
    <property type="entry name" value="LysR_subst-bd"/>
</dbReference>
<dbReference type="InterPro" id="IPR036390">
    <property type="entry name" value="WH_DNA-bd_sf"/>
</dbReference>
<dbReference type="SUPFAM" id="SSF46785">
    <property type="entry name" value="Winged helix' DNA-binding domain"/>
    <property type="match status" value="1"/>
</dbReference>
<dbReference type="Proteomes" id="UP000217182">
    <property type="component" value="Chromosome"/>
</dbReference>
<proteinExistence type="inferred from homology"/>
<dbReference type="AlphaFoldDB" id="A0A250B6J6"/>
<dbReference type="RefSeq" id="WP_095848325.1">
    <property type="nucleotide sequence ID" value="NZ_CP014136.1"/>
</dbReference>
<dbReference type="FunFam" id="3.40.190.290:FF:000001">
    <property type="entry name" value="Transcriptional regulator, LysR family"/>
    <property type="match status" value="1"/>
</dbReference>
<dbReference type="InterPro" id="IPR000847">
    <property type="entry name" value="LysR_HTH_N"/>
</dbReference>
<dbReference type="Gene3D" id="3.40.190.290">
    <property type="match status" value="1"/>
</dbReference>
<accession>A0A250B6J6</accession>
<dbReference type="FunFam" id="1.10.10.10:FF:000001">
    <property type="entry name" value="LysR family transcriptional regulator"/>
    <property type="match status" value="1"/>
</dbReference>
<dbReference type="Pfam" id="PF03466">
    <property type="entry name" value="LysR_substrate"/>
    <property type="match status" value="1"/>
</dbReference>
<dbReference type="InterPro" id="IPR036388">
    <property type="entry name" value="WH-like_DNA-bd_sf"/>
</dbReference>
<dbReference type="Gene3D" id="1.10.10.10">
    <property type="entry name" value="Winged helix-like DNA-binding domain superfamily/Winged helix DNA-binding domain"/>
    <property type="match status" value="1"/>
</dbReference>
<dbReference type="OrthoDB" id="9786526at2"/>
<dbReference type="PANTHER" id="PTHR30537">
    <property type="entry name" value="HTH-TYPE TRANSCRIPTIONAL REGULATOR"/>
    <property type="match status" value="1"/>
</dbReference>
<keyword evidence="4" id="KW-0238">DNA-binding</keyword>
<name>A0A250B6J6_9GAMM</name>
<dbReference type="Pfam" id="PF00126">
    <property type="entry name" value="HTH_1"/>
    <property type="match status" value="1"/>
</dbReference>
<sequence length="304" mass="33520">MNLIDDLPGLIVFERTASLGSFTAAAHELGVSLSVVSKRLANFEQRLGVHLLNRSTRRLSLTDEGRQLLTHAVRIIAELKLAQETLRRQSEDVSGVLKITAPNGFGRRRLVPLLASFRALHPQLQIQLQLSDNVLDLISNGFDLALRYGELPDSSLIARTLAPNRRVLCASPAYLRRYGQPRSLADLPNHDCIHIGAAALAEWRFDDEQAVRFTARTVCNDGEAAHAMALAGMGIVLKSFLDVADDLADGALIQMLPQHAESAAPLNAVYPRGHQVTPRLRAFIDYIAGQLASENRRQRPDYAR</sequence>
<reference evidence="7 8" key="1">
    <citation type="submission" date="2016-01" db="EMBL/GenBank/DDBJ databases">
        <authorList>
            <person name="Oliw E.H."/>
        </authorList>
    </citation>
    <scope>NUCLEOTIDE SEQUENCE [LARGE SCALE GENOMIC DNA]</scope>
    <source>
        <strain evidence="7 8">FRB97</strain>
    </source>
</reference>
<dbReference type="GO" id="GO:0003700">
    <property type="term" value="F:DNA-binding transcription factor activity"/>
    <property type="evidence" value="ECO:0007669"/>
    <property type="project" value="InterPro"/>
</dbReference>
<protein>
    <submittedName>
        <fullName evidence="7">LysR family transcriptional regulator</fullName>
    </submittedName>
</protein>